<evidence type="ECO:0000256" key="2">
    <source>
        <dbReference type="ARBA" id="ARBA00010617"/>
    </source>
</evidence>
<dbReference type="PANTHER" id="PTHR24291:SF201">
    <property type="entry name" value="CYTOCHROME P450, FAMILY 4, SUBFAMILY B, POLYPEPTIDE 7"/>
    <property type="match status" value="1"/>
</dbReference>
<evidence type="ECO:0000313" key="10">
    <source>
        <dbReference type="Proteomes" id="UP001152759"/>
    </source>
</evidence>
<protein>
    <recommendedName>
        <fullName evidence="11">Cytochrome P450</fullName>
    </recommendedName>
</protein>
<dbReference type="GO" id="GO:0005506">
    <property type="term" value="F:iron ion binding"/>
    <property type="evidence" value="ECO:0007669"/>
    <property type="project" value="InterPro"/>
</dbReference>
<evidence type="ECO:0008006" key="11">
    <source>
        <dbReference type="Google" id="ProtNLM"/>
    </source>
</evidence>
<gene>
    <name evidence="9" type="ORF">BEMITA_LOCUS7511</name>
</gene>
<reference evidence="9" key="1">
    <citation type="submission" date="2021-12" db="EMBL/GenBank/DDBJ databases">
        <authorList>
            <person name="King R."/>
        </authorList>
    </citation>
    <scope>NUCLEOTIDE SEQUENCE</scope>
</reference>
<evidence type="ECO:0000256" key="1">
    <source>
        <dbReference type="ARBA" id="ARBA00001971"/>
    </source>
</evidence>
<dbReference type="SUPFAM" id="SSF48264">
    <property type="entry name" value="Cytochrome P450"/>
    <property type="match status" value="1"/>
</dbReference>
<evidence type="ECO:0000256" key="5">
    <source>
        <dbReference type="ARBA" id="ARBA00023002"/>
    </source>
</evidence>
<evidence type="ECO:0000256" key="6">
    <source>
        <dbReference type="ARBA" id="ARBA00023004"/>
    </source>
</evidence>
<keyword evidence="4 8" id="KW-0479">Metal-binding</keyword>
<evidence type="ECO:0000256" key="4">
    <source>
        <dbReference type="ARBA" id="ARBA00022723"/>
    </source>
</evidence>
<dbReference type="InterPro" id="IPR036396">
    <property type="entry name" value="Cyt_P450_sf"/>
</dbReference>
<dbReference type="EMBL" id="OU963865">
    <property type="protein sequence ID" value="CAH0770663.1"/>
    <property type="molecule type" value="Genomic_DNA"/>
</dbReference>
<feature type="binding site" description="axial binding residue" evidence="8">
    <location>
        <position position="310"/>
    </location>
    <ligand>
        <name>heme</name>
        <dbReference type="ChEBI" id="CHEBI:30413"/>
    </ligand>
    <ligandPart>
        <name>Fe</name>
        <dbReference type="ChEBI" id="CHEBI:18248"/>
    </ligandPart>
</feature>
<dbReference type="InterPro" id="IPR002401">
    <property type="entry name" value="Cyt_P450_E_grp-I"/>
</dbReference>
<dbReference type="PANTHER" id="PTHR24291">
    <property type="entry name" value="CYTOCHROME P450 FAMILY 4"/>
    <property type="match status" value="1"/>
</dbReference>
<sequence>MRKMINPSFRANVLTSFDENFRYHTNIFVNLLRRHENSGPFDIFLPVHLCTIDLIFDNMMESRVDVQKNNFTYLSSNLITISEMVFERAFAPLLWPDWIYRLSGMQNLFDKLLGEEKSFLQEMLERRIVTREAKKLCFPHEKLQTFLEIMLKNLDSGFISKDRVLSEMTEMFIAGSISTAITNAWVFKMLAMFPAIQDKAYQEIIENCDGTEVTPENLSNLFYLEMIIKETLRHFTIPVMGRRITEDLQVNEELIIPAGIQVFLCTYALHHETIYWQKPGEFYPEHFSSENEANRPKGAFVPFLSGPRGCPGHHYAMKSIKFIVANTILKYQFSTDEKPPEDMRDLDYRLVFMIWPAAGFEVKIKRR</sequence>
<keyword evidence="7" id="KW-0503">Monooxygenase</keyword>
<keyword evidence="6 8" id="KW-0408">Iron</keyword>
<dbReference type="InterPro" id="IPR001128">
    <property type="entry name" value="Cyt_P450"/>
</dbReference>
<keyword evidence="5" id="KW-0560">Oxidoreductase</keyword>
<dbReference type="GO" id="GO:0016705">
    <property type="term" value="F:oxidoreductase activity, acting on paired donors, with incorporation or reduction of molecular oxygen"/>
    <property type="evidence" value="ECO:0007669"/>
    <property type="project" value="InterPro"/>
</dbReference>
<dbReference type="GO" id="GO:0020037">
    <property type="term" value="F:heme binding"/>
    <property type="evidence" value="ECO:0007669"/>
    <property type="project" value="InterPro"/>
</dbReference>
<dbReference type="GO" id="GO:0004497">
    <property type="term" value="F:monooxygenase activity"/>
    <property type="evidence" value="ECO:0007669"/>
    <property type="project" value="UniProtKB-KW"/>
</dbReference>
<dbReference type="KEGG" id="btab:109044441"/>
<keyword evidence="3 8" id="KW-0349">Heme</keyword>
<evidence type="ECO:0000313" key="9">
    <source>
        <dbReference type="EMBL" id="CAH0770663.1"/>
    </source>
</evidence>
<dbReference type="Pfam" id="PF00067">
    <property type="entry name" value="p450"/>
    <property type="match status" value="1"/>
</dbReference>
<dbReference type="Proteomes" id="UP001152759">
    <property type="component" value="Chromosome 4"/>
</dbReference>
<dbReference type="PRINTS" id="PR00385">
    <property type="entry name" value="P450"/>
</dbReference>
<organism evidence="9 10">
    <name type="scientific">Bemisia tabaci</name>
    <name type="common">Sweetpotato whitefly</name>
    <name type="synonym">Aleurodes tabaci</name>
    <dbReference type="NCBI Taxonomy" id="7038"/>
    <lineage>
        <taxon>Eukaryota</taxon>
        <taxon>Metazoa</taxon>
        <taxon>Ecdysozoa</taxon>
        <taxon>Arthropoda</taxon>
        <taxon>Hexapoda</taxon>
        <taxon>Insecta</taxon>
        <taxon>Pterygota</taxon>
        <taxon>Neoptera</taxon>
        <taxon>Paraneoptera</taxon>
        <taxon>Hemiptera</taxon>
        <taxon>Sternorrhyncha</taxon>
        <taxon>Aleyrodoidea</taxon>
        <taxon>Aleyrodidae</taxon>
        <taxon>Aleyrodinae</taxon>
        <taxon>Bemisia</taxon>
    </lineage>
</organism>
<evidence type="ECO:0000256" key="8">
    <source>
        <dbReference type="PIRSR" id="PIRSR602401-1"/>
    </source>
</evidence>
<name>A0A9P0CDE4_BEMTA</name>
<dbReference type="Gene3D" id="1.10.630.10">
    <property type="entry name" value="Cytochrome P450"/>
    <property type="match status" value="1"/>
</dbReference>
<keyword evidence="10" id="KW-1185">Reference proteome</keyword>
<dbReference type="PRINTS" id="PR00463">
    <property type="entry name" value="EP450I"/>
</dbReference>
<evidence type="ECO:0000256" key="7">
    <source>
        <dbReference type="ARBA" id="ARBA00023033"/>
    </source>
</evidence>
<comment type="similarity">
    <text evidence="2">Belongs to the cytochrome P450 family.</text>
</comment>
<evidence type="ECO:0000256" key="3">
    <source>
        <dbReference type="ARBA" id="ARBA00022617"/>
    </source>
</evidence>
<dbReference type="AlphaFoldDB" id="A0A9P0CDE4"/>
<proteinExistence type="inferred from homology"/>
<dbReference type="InterPro" id="IPR050196">
    <property type="entry name" value="Cytochrome_P450_Monoox"/>
</dbReference>
<comment type="cofactor">
    <cofactor evidence="1 8">
        <name>heme</name>
        <dbReference type="ChEBI" id="CHEBI:30413"/>
    </cofactor>
</comment>
<accession>A0A9P0CDE4</accession>